<evidence type="ECO:0008006" key="3">
    <source>
        <dbReference type="Google" id="ProtNLM"/>
    </source>
</evidence>
<evidence type="ECO:0000313" key="2">
    <source>
        <dbReference type="Proteomes" id="UP001601444"/>
    </source>
</evidence>
<gene>
    <name evidence="1" type="ORF">ACFYTF_28965</name>
</gene>
<keyword evidence="2" id="KW-1185">Reference proteome</keyword>
<sequence>MLRLLGVGSIGGGCPALYDTDTDALVVQGRSTRDGTAVLVPRGLLDWAEPGMTLVGEPTEDTDTVLIAGAPVDEGTREKLMLDDDETAVLVPRRP</sequence>
<proteinExistence type="predicted"/>
<comment type="caution">
    <text evidence="1">The sequence shown here is derived from an EMBL/GenBank/DDBJ whole genome shotgun (WGS) entry which is preliminary data.</text>
</comment>
<name>A0ABW6PWR2_9NOCA</name>
<organism evidence="1 2">
    <name type="scientific">Nocardia thailandica</name>
    <dbReference type="NCBI Taxonomy" id="257275"/>
    <lineage>
        <taxon>Bacteria</taxon>
        <taxon>Bacillati</taxon>
        <taxon>Actinomycetota</taxon>
        <taxon>Actinomycetes</taxon>
        <taxon>Mycobacteriales</taxon>
        <taxon>Nocardiaceae</taxon>
        <taxon>Nocardia</taxon>
    </lineage>
</organism>
<dbReference type="EMBL" id="JBIAMX010000028">
    <property type="protein sequence ID" value="MFF0546875.1"/>
    <property type="molecule type" value="Genomic_DNA"/>
</dbReference>
<protein>
    <recommendedName>
        <fullName evidence="3">RCK C-terminal domain-containing protein</fullName>
    </recommendedName>
</protein>
<dbReference type="RefSeq" id="WP_387703060.1">
    <property type="nucleotide sequence ID" value="NZ_JBIAMX010000028.1"/>
</dbReference>
<reference evidence="1 2" key="1">
    <citation type="submission" date="2024-10" db="EMBL/GenBank/DDBJ databases">
        <title>The Natural Products Discovery Center: Release of the First 8490 Sequenced Strains for Exploring Actinobacteria Biosynthetic Diversity.</title>
        <authorList>
            <person name="Kalkreuter E."/>
            <person name="Kautsar S.A."/>
            <person name="Yang D."/>
            <person name="Bader C.D."/>
            <person name="Teijaro C.N."/>
            <person name="Fluegel L."/>
            <person name="Davis C.M."/>
            <person name="Simpson J.R."/>
            <person name="Lauterbach L."/>
            <person name="Steele A.D."/>
            <person name="Gui C."/>
            <person name="Meng S."/>
            <person name="Li G."/>
            <person name="Viehrig K."/>
            <person name="Ye F."/>
            <person name="Su P."/>
            <person name="Kiefer A.F."/>
            <person name="Nichols A."/>
            <person name="Cepeda A.J."/>
            <person name="Yan W."/>
            <person name="Fan B."/>
            <person name="Jiang Y."/>
            <person name="Adhikari A."/>
            <person name="Zheng C.-J."/>
            <person name="Schuster L."/>
            <person name="Cowan T.M."/>
            <person name="Smanski M.J."/>
            <person name="Chevrette M.G."/>
            <person name="De Carvalho L.P.S."/>
            <person name="Shen B."/>
        </authorList>
    </citation>
    <scope>NUCLEOTIDE SEQUENCE [LARGE SCALE GENOMIC DNA]</scope>
    <source>
        <strain evidence="1 2">NPDC004045</strain>
    </source>
</reference>
<evidence type="ECO:0000313" key="1">
    <source>
        <dbReference type="EMBL" id="MFF0546875.1"/>
    </source>
</evidence>
<dbReference type="Proteomes" id="UP001601444">
    <property type="component" value="Unassembled WGS sequence"/>
</dbReference>
<accession>A0ABW6PWR2</accession>